<dbReference type="InterPro" id="IPR001245">
    <property type="entry name" value="Ser-Thr/Tyr_kinase_cat_dom"/>
</dbReference>
<dbReference type="PANTHER" id="PTHR48008">
    <property type="entry name" value="LEUCINE-RICH REPEAT RECEPTOR-LIKE PROTEIN KINASE IMK3-RELATED"/>
    <property type="match status" value="1"/>
</dbReference>
<proteinExistence type="predicted"/>
<feature type="domain" description="Protein kinase" evidence="1">
    <location>
        <begin position="1"/>
        <end position="77"/>
    </location>
</feature>
<dbReference type="PROSITE" id="PS50011">
    <property type="entry name" value="PROTEIN_KINASE_DOM"/>
    <property type="match status" value="1"/>
</dbReference>
<dbReference type="GO" id="GO:0004672">
    <property type="term" value="F:protein kinase activity"/>
    <property type="evidence" value="ECO:0007669"/>
    <property type="project" value="InterPro"/>
</dbReference>
<protein>
    <recommendedName>
        <fullName evidence="1">Protein kinase domain-containing protein</fullName>
    </recommendedName>
</protein>
<reference evidence="3" key="2">
    <citation type="journal article" date="2017" name="Nat. Plants">
        <title>The Aegilops tauschii genome reveals multiple impacts of transposons.</title>
        <authorList>
            <person name="Zhao G."/>
            <person name="Zou C."/>
            <person name="Li K."/>
            <person name="Wang K."/>
            <person name="Li T."/>
            <person name="Gao L."/>
            <person name="Zhang X."/>
            <person name="Wang H."/>
            <person name="Yang Z."/>
            <person name="Liu X."/>
            <person name="Jiang W."/>
            <person name="Mao L."/>
            <person name="Kong X."/>
            <person name="Jiao Y."/>
            <person name="Jia J."/>
        </authorList>
    </citation>
    <scope>NUCLEOTIDE SEQUENCE [LARGE SCALE GENOMIC DNA]</scope>
    <source>
        <strain evidence="3">cv. AL8/78</strain>
    </source>
</reference>
<evidence type="ECO:0000313" key="2">
    <source>
        <dbReference type="EnsemblPlants" id="AET7Gv20094100.1"/>
    </source>
</evidence>
<dbReference type="PANTHER" id="PTHR48008:SF14">
    <property type="entry name" value="PROTEIN KINASE DOMAIN-CONTAINING PROTEIN"/>
    <property type="match status" value="1"/>
</dbReference>
<keyword evidence="3" id="KW-1185">Reference proteome</keyword>
<reference evidence="2" key="4">
    <citation type="submission" date="2019-03" db="UniProtKB">
        <authorList>
            <consortium name="EnsemblPlants"/>
        </authorList>
    </citation>
    <scope>IDENTIFICATION</scope>
</reference>
<name>A0A453QFK4_AEGTS</name>
<dbReference type="SUPFAM" id="SSF56112">
    <property type="entry name" value="Protein kinase-like (PK-like)"/>
    <property type="match status" value="1"/>
</dbReference>
<evidence type="ECO:0000313" key="3">
    <source>
        <dbReference type="Proteomes" id="UP000015105"/>
    </source>
</evidence>
<dbReference type="InterPro" id="IPR000719">
    <property type="entry name" value="Prot_kinase_dom"/>
</dbReference>
<accession>A0A453QFK4</accession>
<reference evidence="2" key="3">
    <citation type="journal article" date="2017" name="Nature">
        <title>Genome sequence of the progenitor of the wheat D genome Aegilops tauschii.</title>
        <authorList>
            <person name="Luo M.C."/>
            <person name="Gu Y.Q."/>
            <person name="Puiu D."/>
            <person name="Wang H."/>
            <person name="Twardziok S.O."/>
            <person name="Deal K.R."/>
            <person name="Huo N."/>
            <person name="Zhu T."/>
            <person name="Wang L."/>
            <person name="Wang Y."/>
            <person name="McGuire P.E."/>
            <person name="Liu S."/>
            <person name="Long H."/>
            <person name="Ramasamy R.K."/>
            <person name="Rodriguez J.C."/>
            <person name="Van S.L."/>
            <person name="Yuan L."/>
            <person name="Wang Z."/>
            <person name="Xia Z."/>
            <person name="Xiao L."/>
            <person name="Anderson O.D."/>
            <person name="Ouyang S."/>
            <person name="Liang Y."/>
            <person name="Zimin A.V."/>
            <person name="Pertea G."/>
            <person name="Qi P."/>
            <person name="Bennetzen J.L."/>
            <person name="Dai X."/>
            <person name="Dawson M.W."/>
            <person name="Muller H.G."/>
            <person name="Kugler K."/>
            <person name="Rivarola-Duarte L."/>
            <person name="Spannagl M."/>
            <person name="Mayer K.F.X."/>
            <person name="Lu F.H."/>
            <person name="Bevan M.W."/>
            <person name="Leroy P."/>
            <person name="Li P."/>
            <person name="You F.M."/>
            <person name="Sun Q."/>
            <person name="Liu Z."/>
            <person name="Lyons E."/>
            <person name="Wicker T."/>
            <person name="Salzberg S.L."/>
            <person name="Devos K.M."/>
            <person name="Dvorak J."/>
        </authorList>
    </citation>
    <scope>NUCLEOTIDE SEQUENCE [LARGE SCALE GENOMIC DNA]</scope>
    <source>
        <strain evidence="2">cv. AL8/78</strain>
    </source>
</reference>
<reference evidence="2" key="5">
    <citation type="journal article" date="2021" name="G3 (Bethesda)">
        <title>Aegilops tauschii genome assembly Aet v5.0 features greater sequence contiguity and improved annotation.</title>
        <authorList>
            <person name="Wang L."/>
            <person name="Zhu T."/>
            <person name="Rodriguez J.C."/>
            <person name="Deal K.R."/>
            <person name="Dubcovsky J."/>
            <person name="McGuire P.E."/>
            <person name="Lux T."/>
            <person name="Spannagl M."/>
            <person name="Mayer K.F.X."/>
            <person name="Baldrich P."/>
            <person name="Meyers B.C."/>
            <person name="Huo N."/>
            <person name="Gu Y.Q."/>
            <person name="Zhou H."/>
            <person name="Devos K.M."/>
            <person name="Bennetzen J.L."/>
            <person name="Unver T."/>
            <person name="Budak H."/>
            <person name="Gulick P.J."/>
            <person name="Galiba G."/>
            <person name="Kalapos B."/>
            <person name="Nelson D.R."/>
            <person name="Li P."/>
            <person name="You F.M."/>
            <person name="Luo M.C."/>
            <person name="Dvorak J."/>
        </authorList>
    </citation>
    <scope>NUCLEOTIDE SEQUENCE [LARGE SCALE GENOMIC DNA]</scope>
    <source>
        <strain evidence="2">cv. AL8/78</strain>
    </source>
</reference>
<reference evidence="3" key="1">
    <citation type="journal article" date="2014" name="Science">
        <title>Ancient hybridizations among the ancestral genomes of bread wheat.</title>
        <authorList>
            <consortium name="International Wheat Genome Sequencing Consortium,"/>
            <person name="Marcussen T."/>
            <person name="Sandve S.R."/>
            <person name="Heier L."/>
            <person name="Spannagl M."/>
            <person name="Pfeifer M."/>
            <person name="Jakobsen K.S."/>
            <person name="Wulff B.B."/>
            <person name="Steuernagel B."/>
            <person name="Mayer K.F."/>
            <person name="Olsen O.A."/>
        </authorList>
    </citation>
    <scope>NUCLEOTIDE SEQUENCE [LARGE SCALE GENOMIC DNA]</scope>
    <source>
        <strain evidence="3">cv. AL8/78</strain>
    </source>
</reference>
<organism evidence="2 3">
    <name type="scientific">Aegilops tauschii subsp. strangulata</name>
    <name type="common">Goatgrass</name>
    <dbReference type="NCBI Taxonomy" id="200361"/>
    <lineage>
        <taxon>Eukaryota</taxon>
        <taxon>Viridiplantae</taxon>
        <taxon>Streptophyta</taxon>
        <taxon>Embryophyta</taxon>
        <taxon>Tracheophyta</taxon>
        <taxon>Spermatophyta</taxon>
        <taxon>Magnoliopsida</taxon>
        <taxon>Liliopsida</taxon>
        <taxon>Poales</taxon>
        <taxon>Poaceae</taxon>
        <taxon>BOP clade</taxon>
        <taxon>Pooideae</taxon>
        <taxon>Triticodae</taxon>
        <taxon>Triticeae</taxon>
        <taxon>Triticinae</taxon>
        <taxon>Aegilops</taxon>
    </lineage>
</organism>
<dbReference type="Gramene" id="AET7Gv20094100.1">
    <property type="protein sequence ID" value="AET7Gv20094100.1"/>
    <property type="gene ID" value="AET7Gv20094100"/>
</dbReference>
<dbReference type="Proteomes" id="UP000015105">
    <property type="component" value="Chromosome 7D"/>
</dbReference>
<dbReference type="STRING" id="200361.A0A453QFK4"/>
<dbReference type="InterPro" id="IPR052451">
    <property type="entry name" value="Ser/Thr_kinase-like"/>
</dbReference>
<dbReference type="AlphaFoldDB" id="A0A453QFK4"/>
<evidence type="ECO:0000259" key="1">
    <source>
        <dbReference type="PROSITE" id="PS50011"/>
    </source>
</evidence>
<dbReference type="EnsemblPlants" id="AET7Gv20094100.1">
    <property type="protein sequence ID" value="AET7Gv20094100.1"/>
    <property type="gene ID" value="AET7Gv20094100"/>
</dbReference>
<sequence length="77" mass="8809">MTTLICASMPGTVSYMAPEYGALGKASRKTDVFSYGIMLLEIFTGRRPSLRALRMASYYRVLPDATWLMNFWCLYPR</sequence>
<dbReference type="InterPro" id="IPR011009">
    <property type="entry name" value="Kinase-like_dom_sf"/>
</dbReference>
<dbReference type="Pfam" id="PF07714">
    <property type="entry name" value="PK_Tyr_Ser-Thr"/>
    <property type="match status" value="1"/>
</dbReference>
<dbReference type="Gene3D" id="1.10.510.10">
    <property type="entry name" value="Transferase(Phosphotransferase) domain 1"/>
    <property type="match status" value="1"/>
</dbReference>
<dbReference type="GO" id="GO:0005524">
    <property type="term" value="F:ATP binding"/>
    <property type="evidence" value="ECO:0007669"/>
    <property type="project" value="InterPro"/>
</dbReference>